<dbReference type="PANTHER" id="PTHR16222">
    <property type="entry name" value="ADP-RIBOSYLGLYCOHYDROLASE"/>
    <property type="match status" value="1"/>
</dbReference>
<dbReference type="InterPro" id="IPR005502">
    <property type="entry name" value="Ribosyl_crysJ1"/>
</dbReference>
<sequence>MYHMEERYVASIVLHALGDTIGFKNGDWEFNYNKNVITYDTTNELLYEFIALGGINAINLKDWRVSDDTVINMAMTRALLRIKGKYAALDENMIILFKEELVNAYNDMKDDEVNKKIFRHPGVTTNKYIREFEKDHDGRDMPYDKRAGGNGAAMRTSVIGLAYWGEKNRDKLIEIAIESSKITHNNAIGYLAGLTSALFAAYAVEDIDIIKWPFLLIDLLKTDRVKKFITRDDSSEQDDYDAYSNYWRKYIDTRFDEKKAPITTRAQASLIFRSRYYYENFTQGTKAIFIGESGYCATIMAYDSLLDSRNVWEKLIIYSALHFGDSDTVAAIAASWYGALYGFGDVPAKNLEYLEFKQDLLSLSHDLYKKYR</sequence>
<dbReference type="EMBL" id="MK072252">
    <property type="protein sequence ID" value="AYV80909.1"/>
    <property type="molecule type" value="Genomic_DNA"/>
</dbReference>
<dbReference type="Pfam" id="PF03747">
    <property type="entry name" value="ADP_ribosyl_GH"/>
    <property type="match status" value="1"/>
</dbReference>
<organism evidence="3">
    <name type="scientific">Harvfovirus sp</name>
    <dbReference type="NCBI Taxonomy" id="2487768"/>
    <lineage>
        <taxon>Viruses</taxon>
        <taxon>Varidnaviria</taxon>
        <taxon>Bamfordvirae</taxon>
        <taxon>Nucleocytoviricota</taxon>
        <taxon>Megaviricetes</taxon>
        <taxon>Imitervirales</taxon>
        <taxon>Mimiviridae</taxon>
        <taxon>Klosneuvirinae</taxon>
    </lineage>
</organism>
<reference evidence="3" key="1">
    <citation type="submission" date="2018-10" db="EMBL/GenBank/DDBJ databases">
        <title>Hidden diversity of soil giant viruses.</title>
        <authorList>
            <person name="Schulz F."/>
            <person name="Alteio L."/>
            <person name="Goudeau D."/>
            <person name="Ryan E.M."/>
            <person name="Malmstrom R.R."/>
            <person name="Blanchard J."/>
            <person name="Woyke T."/>
        </authorList>
    </citation>
    <scope>NUCLEOTIDE SEQUENCE</scope>
    <source>
        <strain evidence="3">HAV1</strain>
    </source>
</reference>
<name>A0A3G5A5Z7_9VIRU</name>
<proteinExistence type="inferred from homology"/>
<dbReference type="PANTHER" id="PTHR16222:SF26">
    <property type="entry name" value="ADP-RIBOSYLHYDROLASE ARH1"/>
    <property type="match status" value="1"/>
</dbReference>
<dbReference type="GO" id="GO:0016787">
    <property type="term" value="F:hydrolase activity"/>
    <property type="evidence" value="ECO:0007669"/>
    <property type="project" value="UniProtKB-KW"/>
</dbReference>
<dbReference type="Gene3D" id="1.10.4080.10">
    <property type="entry name" value="ADP-ribosylation/Crystallin J1"/>
    <property type="match status" value="1"/>
</dbReference>
<evidence type="ECO:0000256" key="1">
    <source>
        <dbReference type="ARBA" id="ARBA00010702"/>
    </source>
</evidence>
<accession>A0A3G5A5Z7</accession>
<dbReference type="SUPFAM" id="SSF101478">
    <property type="entry name" value="ADP-ribosylglycohydrolase"/>
    <property type="match status" value="1"/>
</dbReference>
<keyword evidence="2 3" id="KW-0378">Hydrolase</keyword>
<comment type="similarity">
    <text evidence="1">Belongs to the ADP-ribosylglycohydrolase family.</text>
</comment>
<dbReference type="InterPro" id="IPR036705">
    <property type="entry name" value="Ribosyl_crysJ1_sf"/>
</dbReference>
<evidence type="ECO:0000256" key="2">
    <source>
        <dbReference type="ARBA" id="ARBA00022801"/>
    </source>
</evidence>
<gene>
    <name evidence="3" type="ORF">Harvfovirus10_7</name>
</gene>
<protein>
    <submittedName>
        <fullName evidence="3">ADP-ribosylglycohydrolase</fullName>
    </submittedName>
</protein>
<evidence type="ECO:0000313" key="3">
    <source>
        <dbReference type="EMBL" id="AYV80909.1"/>
    </source>
</evidence>
<dbReference type="InterPro" id="IPR050792">
    <property type="entry name" value="ADP-ribosylglycohydrolase"/>
</dbReference>